<dbReference type="Proteomes" id="UP000003947">
    <property type="component" value="Unassembled WGS sequence"/>
</dbReference>
<proteinExistence type="predicted"/>
<reference evidence="1 2" key="1">
    <citation type="submission" date="2012-02" db="EMBL/GenBank/DDBJ databases">
        <title>Improved High-Quality Draft sequence of Microvirga sp. WSM3557.</title>
        <authorList>
            <consortium name="US DOE Joint Genome Institute"/>
            <person name="Lucas S."/>
            <person name="Han J."/>
            <person name="Lapidus A."/>
            <person name="Cheng J.-F."/>
            <person name="Goodwin L."/>
            <person name="Pitluck S."/>
            <person name="Peters L."/>
            <person name="Zhang X."/>
            <person name="Detter J.C."/>
            <person name="Han C."/>
            <person name="Tapia R."/>
            <person name="Land M."/>
            <person name="Hauser L."/>
            <person name="Kyrpides N."/>
            <person name="Ivanova N."/>
            <person name="Pagani I."/>
            <person name="Brau L."/>
            <person name="Yates R."/>
            <person name="O'Hara G."/>
            <person name="Rui T."/>
            <person name="Howieson J."/>
            <person name="Reeve W."/>
            <person name="Woyke T."/>
        </authorList>
    </citation>
    <scope>NUCLEOTIDE SEQUENCE [LARGE SCALE GENOMIC DNA]</scope>
    <source>
        <strain evidence="1 2">WSM3557</strain>
    </source>
</reference>
<name>I4YP77_9HYPH</name>
<dbReference type="EMBL" id="JH660647">
    <property type="protein sequence ID" value="EIM25769.1"/>
    <property type="molecule type" value="Genomic_DNA"/>
</dbReference>
<dbReference type="AlphaFoldDB" id="I4YP77"/>
<evidence type="ECO:0000313" key="2">
    <source>
        <dbReference type="Proteomes" id="UP000003947"/>
    </source>
</evidence>
<organism evidence="1 2">
    <name type="scientific">Microvirga lotononidis</name>
    <dbReference type="NCBI Taxonomy" id="864069"/>
    <lineage>
        <taxon>Bacteria</taxon>
        <taxon>Pseudomonadati</taxon>
        <taxon>Pseudomonadota</taxon>
        <taxon>Alphaproteobacteria</taxon>
        <taxon>Hyphomicrobiales</taxon>
        <taxon>Methylobacteriaceae</taxon>
        <taxon>Microvirga</taxon>
    </lineage>
</organism>
<dbReference type="STRING" id="864069.MicloDRAFT_00064960"/>
<accession>I4YP77</accession>
<evidence type="ECO:0000313" key="1">
    <source>
        <dbReference type="EMBL" id="EIM25769.1"/>
    </source>
</evidence>
<dbReference type="OrthoDB" id="8451580at2"/>
<dbReference type="RefSeq" id="WP_009494510.1">
    <property type="nucleotide sequence ID" value="NZ_CP141048.1"/>
</dbReference>
<gene>
    <name evidence="1" type="ORF">MicloDRAFT_00064960</name>
</gene>
<keyword evidence="2" id="KW-1185">Reference proteome</keyword>
<protein>
    <submittedName>
        <fullName evidence="1">Uncharacterized protein</fullName>
    </submittedName>
</protein>
<sequence length="91" mass="10350">MSQVPPDDMQPIATAPTDGTRIEIWRPTYGLYSVQWKDGAWTIREGKTVPAHEVTLWRLPPPSKSMEEIMGAYYVPPEERYVSPDEEGGEE</sequence>
<dbReference type="PATRIC" id="fig|864069.3.peg.6950"/>
<dbReference type="HOGENOM" id="CLU_2423633_0_0_5"/>